<dbReference type="PANTHER" id="PTHR33609:SF1">
    <property type="entry name" value="TRANSPOSASE"/>
    <property type="match status" value="1"/>
</dbReference>
<dbReference type="SUPFAM" id="SSF46689">
    <property type="entry name" value="Homeodomain-like"/>
    <property type="match status" value="1"/>
</dbReference>
<keyword evidence="2" id="KW-1185">Reference proteome</keyword>
<dbReference type="InterPro" id="IPR009057">
    <property type="entry name" value="Homeodomain-like_sf"/>
</dbReference>
<evidence type="ECO:0000313" key="1">
    <source>
        <dbReference type="EMBL" id="GAA4437268.1"/>
    </source>
</evidence>
<reference evidence="2" key="1">
    <citation type="journal article" date="2019" name="Int. J. Syst. Evol. Microbiol.">
        <title>The Global Catalogue of Microorganisms (GCM) 10K type strain sequencing project: providing services to taxonomists for standard genome sequencing and annotation.</title>
        <authorList>
            <consortium name="The Broad Institute Genomics Platform"/>
            <consortium name="The Broad Institute Genome Sequencing Center for Infectious Disease"/>
            <person name="Wu L."/>
            <person name="Ma J."/>
        </authorList>
    </citation>
    <scope>NUCLEOTIDE SEQUENCE [LARGE SCALE GENOMIC DNA]</scope>
    <source>
        <strain evidence="2">JCM 17926</strain>
    </source>
</reference>
<dbReference type="EMBL" id="BAABHC010000016">
    <property type="protein sequence ID" value="GAA4437268.1"/>
    <property type="molecule type" value="Genomic_DNA"/>
</dbReference>
<dbReference type="Pfam" id="PF01527">
    <property type="entry name" value="HTH_Tnp_1"/>
    <property type="match status" value="1"/>
</dbReference>
<gene>
    <name evidence="1" type="ORF">GCM10023188_31280</name>
</gene>
<evidence type="ECO:0008006" key="3">
    <source>
        <dbReference type="Google" id="ProtNLM"/>
    </source>
</evidence>
<organism evidence="1 2">
    <name type="scientific">Pontibacter saemangeumensis</name>
    <dbReference type="NCBI Taxonomy" id="1084525"/>
    <lineage>
        <taxon>Bacteria</taxon>
        <taxon>Pseudomonadati</taxon>
        <taxon>Bacteroidota</taxon>
        <taxon>Cytophagia</taxon>
        <taxon>Cytophagales</taxon>
        <taxon>Hymenobacteraceae</taxon>
        <taxon>Pontibacter</taxon>
    </lineage>
</organism>
<sequence>MYTVFAIKLSESGVTVAEFYRKMGASEVTFYNWKKKYGGLGVSDFRKLGQLEEESCQLKKLVADLSLDKQMLQAGKEYRMAEQTKGALALAGGYLRDKF</sequence>
<protein>
    <recommendedName>
        <fullName evidence="3">Transposase</fullName>
    </recommendedName>
</protein>
<evidence type="ECO:0000313" key="2">
    <source>
        <dbReference type="Proteomes" id="UP001500552"/>
    </source>
</evidence>
<comment type="caution">
    <text evidence="1">The sequence shown here is derived from an EMBL/GenBank/DDBJ whole genome shotgun (WGS) entry which is preliminary data.</text>
</comment>
<accession>A0ABP8LWF4</accession>
<dbReference type="Proteomes" id="UP001500552">
    <property type="component" value="Unassembled WGS sequence"/>
</dbReference>
<dbReference type="InterPro" id="IPR002514">
    <property type="entry name" value="Transposase_8"/>
</dbReference>
<dbReference type="PANTHER" id="PTHR33609">
    <property type="entry name" value="LOW CALCIUM RESPONSE LOCUS PROTEIN S"/>
    <property type="match status" value="1"/>
</dbReference>
<proteinExistence type="predicted"/>
<name>A0ABP8LWF4_9BACT</name>
<dbReference type="InterPro" id="IPR052546">
    <property type="entry name" value="Transposase_8_domain"/>
</dbReference>